<gene>
    <name evidence="3" type="ORF">EHQ43_15365</name>
</gene>
<evidence type="ECO:0000256" key="1">
    <source>
        <dbReference type="ARBA" id="ARBA00006817"/>
    </source>
</evidence>
<organism evidence="3 4">
    <name type="scientific">Leptospira bouyouniensis</name>
    <dbReference type="NCBI Taxonomy" id="2484911"/>
    <lineage>
        <taxon>Bacteria</taxon>
        <taxon>Pseudomonadati</taxon>
        <taxon>Spirochaetota</taxon>
        <taxon>Spirochaetia</taxon>
        <taxon>Leptospirales</taxon>
        <taxon>Leptospiraceae</taxon>
        <taxon>Leptospira</taxon>
    </lineage>
</organism>
<sequence>MNTNQVTISTFTIERILPSSKDRAFAAWSNKESKRRWFACHDDWITAEFEMDFKVGGKETNLVLTPSGSRHSLDATYYDIIPNERIVYAFGMYVNGMRVSISLVTVLFESILEARTRMVFTEQIVLLDPTVKDGTSKIEIQSREKGTNAGFDRLVKELS</sequence>
<dbReference type="Pfam" id="PF08327">
    <property type="entry name" value="AHSA1"/>
    <property type="match status" value="1"/>
</dbReference>
<evidence type="ECO:0000259" key="2">
    <source>
        <dbReference type="Pfam" id="PF08327"/>
    </source>
</evidence>
<dbReference type="Gene3D" id="3.30.530.20">
    <property type="match status" value="1"/>
</dbReference>
<dbReference type="RefSeq" id="WP_135741462.1">
    <property type="nucleotide sequence ID" value="NZ_RQFT01000012.1"/>
</dbReference>
<comment type="similarity">
    <text evidence="1">Belongs to the AHA1 family.</text>
</comment>
<feature type="domain" description="Activator of Hsp90 ATPase homologue 1/2-like C-terminal" evidence="2">
    <location>
        <begin position="20"/>
        <end position="158"/>
    </location>
</feature>
<name>A0A7I0HNK8_9LEPT</name>
<dbReference type="SUPFAM" id="SSF55961">
    <property type="entry name" value="Bet v1-like"/>
    <property type="match status" value="1"/>
</dbReference>
<comment type="caution">
    <text evidence="3">The sequence shown here is derived from an EMBL/GenBank/DDBJ whole genome shotgun (WGS) entry which is preliminary data.</text>
</comment>
<evidence type="ECO:0000313" key="3">
    <source>
        <dbReference type="EMBL" id="TGL03176.1"/>
    </source>
</evidence>
<dbReference type="InterPro" id="IPR023393">
    <property type="entry name" value="START-like_dom_sf"/>
</dbReference>
<proteinExistence type="inferred from homology"/>
<accession>A0A7I0HNK8</accession>
<dbReference type="EMBL" id="RQFT01000012">
    <property type="protein sequence ID" value="TGL03176.1"/>
    <property type="molecule type" value="Genomic_DNA"/>
</dbReference>
<protein>
    <submittedName>
        <fullName evidence="3">ATPase</fullName>
    </submittedName>
</protein>
<evidence type="ECO:0000313" key="4">
    <source>
        <dbReference type="Proteomes" id="UP000297641"/>
    </source>
</evidence>
<reference evidence="3 4" key="1">
    <citation type="journal article" date="2019" name="PLoS Negl. Trop. Dis.">
        <title>Revisiting the worldwide diversity of Leptospira species in the environment.</title>
        <authorList>
            <person name="Vincent A.T."/>
            <person name="Schiettekatte O."/>
            <person name="Bourhy P."/>
            <person name="Veyrier F.J."/>
            <person name="Picardeau M."/>
        </authorList>
    </citation>
    <scope>NUCLEOTIDE SEQUENCE [LARGE SCALE GENOMIC DNA]</scope>
    <source>
        <strain evidence="3 4">201800273</strain>
    </source>
</reference>
<dbReference type="CDD" id="cd08900">
    <property type="entry name" value="SRPBCC_CalC_Aha1-like_7"/>
    <property type="match status" value="1"/>
</dbReference>
<dbReference type="OrthoDB" id="9803476at2"/>
<dbReference type="InterPro" id="IPR013538">
    <property type="entry name" value="ASHA1/2-like_C"/>
</dbReference>
<dbReference type="Proteomes" id="UP000297641">
    <property type="component" value="Unassembled WGS sequence"/>
</dbReference>
<dbReference type="AlphaFoldDB" id="A0A7I0HNK8"/>